<feature type="domain" description="Cyclic nucleotide-binding" evidence="2">
    <location>
        <begin position="35"/>
        <end position="117"/>
    </location>
</feature>
<proteinExistence type="predicted"/>
<feature type="region of interest" description="Disordered" evidence="1">
    <location>
        <begin position="1634"/>
        <end position="1705"/>
    </location>
</feature>
<feature type="compositionally biased region" description="Low complexity" evidence="1">
    <location>
        <begin position="1095"/>
        <end position="1147"/>
    </location>
</feature>
<feature type="compositionally biased region" description="Low complexity" evidence="1">
    <location>
        <begin position="972"/>
        <end position="985"/>
    </location>
</feature>
<feature type="compositionally biased region" description="Low complexity" evidence="1">
    <location>
        <begin position="1670"/>
        <end position="1679"/>
    </location>
</feature>
<feature type="compositionally biased region" description="Low complexity" evidence="1">
    <location>
        <begin position="842"/>
        <end position="853"/>
    </location>
</feature>
<feature type="compositionally biased region" description="Gly residues" evidence="1">
    <location>
        <begin position="416"/>
        <end position="450"/>
    </location>
</feature>
<dbReference type="InterPro" id="IPR018490">
    <property type="entry name" value="cNMP-bd_dom_sf"/>
</dbReference>
<feature type="region of interest" description="Disordered" evidence="1">
    <location>
        <begin position="414"/>
        <end position="512"/>
    </location>
</feature>
<feature type="compositionally biased region" description="Low complexity" evidence="1">
    <location>
        <begin position="175"/>
        <end position="194"/>
    </location>
</feature>
<feature type="compositionally biased region" description="Polar residues" evidence="1">
    <location>
        <begin position="1470"/>
        <end position="1490"/>
    </location>
</feature>
<keyword evidence="4" id="KW-1185">Reference proteome</keyword>
<dbReference type="CDD" id="cd00038">
    <property type="entry name" value="CAP_ED"/>
    <property type="match status" value="1"/>
</dbReference>
<feature type="compositionally biased region" description="Low complexity" evidence="1">
    <location>
        <begin position="1717"/>
        <end position="1733"/>
    </location>
</feature>
<feature type="compositionally biased region" description="Low complexity" evidence="1">
    <location>
        <begin position="941"/>
        <end position="953"/>
    </location>
</feature>
<feature type="region of interest" description="Disordered" evidence="1">
    <location>
        <begin position="941"/>
        <end position="997"/>
    </location>
</feature>
<accession>A0A9W6F3U6</accession>
<dbReference type="EMBL" id="BRXU01000013">
    <property type="protein sequence ID" value="GLC55437.1"/>
    <property type="molecule type" value="Genomic_DNA"/>
</dbReference>
<feature type="region of interest" description="Disordered" evidence="1">
    <location>
        <begin position="646"/>
        <end position="711"/>
    </location>
</feature>
<feature type="compositionally biased region" description="Low complexity" evidence="1">
    <location>
        <begin position="1774"/>
        <end position="1820"/>
    </location>
</feature>
<feature type="domain" description="Cyclic nucleotide-binding" evidence="2">
    <location>
        <begin position="596"/>
        <end position="644"/>
    </location>
</feature>
<feature type="compositionally biased region" description="Gly residues" evidence="1">
    <location>
        <begin position="1519"/>
        <end position="1530"/>
    </location>
</feature>
<dbReference type="InterPro" id="IPR014710">
    <property type="entry name" value="RmlC-like_jellyroll"/>
</dbReference>
<dbReference type="Gene3D" id="2.60.120.10">
    <property type="entry name" value="Jelly Rolls"/>
    <property type="match status" value="2"/>
</dbReference>
<feature type="compositionally biased region" description="Low complexity" evidence="1">
    <location>
        <begin position="1642"/>
        <end position="1662"/>
    </location>
</feature>
<protein>
    <recommendedName>
        <fullName evidence="2">Cyclic nucleotide-binding domain-containing protein</fullName>
    </recommendedName>
</protein>
<feature type="compositionally biased region" description="Basic residues" evidence="1">
    <location>
        <begin position="745"/>
        <end position="768"/>
    </location>
</feature>
<dbReference type="SUPFAM" id="SSF51206">
    <property type="entry name" value="cAMP-binding domain-like"/>
    <property type="match status" value="2"/>
</dbReference>
<comment type="caution">
    <text evidence="3">The sequence shown here is derived from an EMBL/GenBank/DDBJ whole genome shotgun (WGS) entry which is preliminary data.</text>
</comment>
<sequence>MDSLLNLGALLRVRPALRTSQELKEIKTQLQQCPFFAGWADESLTQISGVLGCASFASGEKVTEPGEAVYSIFILLSGSCDLAVPHPTDPRVAPQHRPLHPGDVCGREAVLSHDPRARGRVTAGPSGALLATLSNSAWADICARATTGSAAWLATRADLLCAFLRQLVWTAPATGPAAASGSRQSVRQQSQQQRSGEREGPGGGSAGVGGGGGGGEGGQGRKGTAGEELAAAAAATRRVGEAEGEGEGDGPAEALRLELVAVLLASLPSAMAAMPQRMLQEAAKGCRVRVVPPYGVLHSGSKPPAFQAVLLSGEVQVRKFPPEPAAGGPPCASAASSRRSLLTGFGAGSSKSALTAAAAAAAVAATSPVAQPAARRDAGRPSASAEGRGGGGGRAAAIAATKAAAVESESLEGVAGLAGGSGSGEAGGEGEGQGQTEGEGGEGVPTGGTSGESSAEGEEEEEEEDDDEDAAAAGEGDEEEEERLEEGEAEGDEEASLSAEEAEGRLTERFGPVVATETRGSVLLELPLASIARRGKWRRCTGSRASPEAAAAVLTAGAAPASLLIVPLAALRRGYEAARAALVAARVALLGGCRPLNSALNAAELAELALAARPLWLTGGAVVARQGNPVEALYLVQEGEVRLLDDPDGAAHHHHHHHHHHHLHHQHHQHHHLHHQHHHLHHQHHQHPEAKGSSSASSASSASSPLALAGSRGSHSSLLLAAFLEDPVLGSEGAKPPWVVTHSHSQGHGHGHGHGHGQGHGHSYGHGHGHKLLGRGAAAGVAGGSAASLDLSAAMVQRSLAHLTPLMLLEPGGLLGESVLGYLPTAEEQPLEPREGGGGGVSAEEGPSCTPSTPQFPPAAPQPAPPAPPLAPAPPTALPAATTARSPLQHRHSVQRSVASDTATAVTATAATSPAAAAAVGATALFGEPAPPPDQQQMLPVLQQEQQQQQPHPQQRPEETPQHNGDQDEQRQQLSSQQTQQQQPQTDGHNHHKQMQHLHRLLTKYSQDHLSKPTDNHHNHHNHNHNHHYAHGQPPADVLATRMSTDTVDQGAVHAHAVHAAHRRASMEIPAGSTLSQPHTRARGTAFRSSLEILTSAPSPPHTSLSSPSTPTGHTAASAAAAGAAPTPALRASTTSQSSAAGAEAPAGDGGGAAAVAAAATAAAAAAAGEATAEAAEAEADAARRGVFPATAVAVGAVRLLAIPREALLRLPQLQRVLAALASGQLRILEQRRRAAQKTRDRLQAAAAAAAAADGAASGAAAAAVAKDPYAETHRQKAERRAAVGALSSGAAALRAPEVRPTGDMLARPSVILEKMGFKVPKVRGLLAAGSPSRRASEQPSPLLPPPLLTATSSPSSSQLEGLFFVSQSNSPKSPAARISTPTGELALLGGLTARSHSVTPGAFGGSAAAAALAKLPALPRYSSGAMDFDTAAAAAAAASPPPKPPTRGGGGGGMQLLSAGRETSDALRGTTSLPEHSTTSFSIGGTYSTPLPRISTDEFRTLRGSSTGSARGERTNPCGGGGGGGGGGPVLPDPRSNSGSPMRRSPRVYDMDAFAAASAANSRAGSFSGAGQGQHGGLLARAVFGAPPPLGVELLSSAGSPRSLSPVPPPAGADAAEMHVRTVSFSNLGRLALPSATLDDGPPGRSRRAGSGAASPIAAAAAPPPPPAAAGRRPPQRSSLEEGRLPALPSPQRPSRMFQEEAAAAATAALLRGHAAGGAAAPPAQASPGGKAPLPPGDPATVSRWMQEHVSGNGNGSGGGGGGGSALLRRTLQGGQSQSPGQQPLAAGLAAATAAALQKAPPPSSSSASASAASSLDAQAAEAALRLGSLTSL</sequence>
<feature type="region of interest" description="Disordered" evidence="1">
    <location>
        <begin position="1095"/>
        <end position="1151"/>
    </location>
</feature>
<feature type="region of interest" description="Disordered" evidence="1">
    <location>
        <begin position="366"/>
        <end position="393"/>
    </location>
</feature>
<evidence type="ECO:0000313" key="3">
    <source>
        <dbReference type="EMBL" id="GLC55437.1"/>
    </source>
</evidence>
<feature type="compositionally biased region" description="Acidic residues" evidence="1">
    <location>
        <begin position="455"/>
        <end position="495"/>
    </location>
</feature>
<feature type="compositionally biased region" description="Basic and acidic residues" evidence="1">
    <location>
        <begin position="955"/>
        <end position="971"/>
    </location>
</feature>
<feature type="compositionally biased region" description="Gly residues" evidence="1">
    <location>
        <begin position="201"/>
        <end position="223"/>
    </location>
</feature>
<name>A0A9W6F3U6_9CHLO</name>
<feature type="compositionally biased region" description="Basic residues" evidence="1">
    <location>
        <begin position="652"/>
        <end position="685"/>
    </location>
</feature>
<feature type="compositionally biased region" description="Basic residues" evidence="1">
    <location>
        <begin position="1018"/>
        <end position="1030"/>
    </location>
</feature>
<feature type="region of interest" description="Disordered" evidence="1">
    <location>
        <begin position="1330"/>
        <end position="1355"/>
    </location>
</feature>
<feature type="compositionally biased region" description="Gly residues" evidence="1">
    <location>
        <begin position="1754"/>
        <end position="1766"/>
    </location>
</feature>
<feature type="region of interest" description="Disordered" evidence="1">
    <location>
        <begin position="742"/>
        <end position="768"/>
    </location>
</feature>
<organism evidence="3 4">
    <name type="scientific">Pleodorina starrii</name>
    <dbReference type="NCBI Taxonomy" id="330485"/>
    <lineage>
        <taxon>Eukaryota</taxon>
        <taxon>Viridiplantae</taxon>
        <taxon>Chlorophyta</taxon>
        <taxon>core chlorophytes</taxon>
        <taxon>Chlorophyceae</taxon>
        <taxon>CS clade</taxon>
        <taxon>Chlamydomonadales</taxon>
        <taxon>Volvocaceae</taxon>
        <taxon>Pleodorina</taxon>
    </lineage>
</organism>
<dbReference type="PROSITE" id="PS50042">
    <property type="entry name" value="CNMP_BINDING_3"/>
    <property type="match status" value="2"/>
</dbReference>
<dbReference type="PANTHER" id="PTHR23011">
    <property type="entry name" value="CYCLIC NUCLEOTIDE-BINDING DOMAIN CONTAINING PROTEIN"/>
    <property type="match status" value="1"/>
</dbReference>
<feature type="compositionally biased region" description="Low complexity" evidence="1">
    <location>
        <begin position="878"/>
        <end position="887"/>
    </location>
</feature>
<feature type="region of interest" description="Disordered" evidence="1">
    <location>
        <begin position="1437"/>
        <end position="1546"/>
    </location>
</feature>
<dbReference type="Proteomes" id="UP001165080">
    <property type="component" value="Unassembled WGS sequence"/>
</dbReference>
<evidence type="ECO:0000256" key="1">
    <source>
        <dbReference type="SAM" id="MobiDB-lite"/>
    </source>
</evidence>
<feature type="region of interest" description="Disordered" evidence="1">
    <location>
        <begin position="175"/>
        <end position="250"/>
    </location>
</feature>
<feature type="region of interest" description="Disordered" evidence="1">
    <location>
        <begin position="1009"/>
        <end position="1033"/>
    </location>
</feature>
<dbReference type="InterPro" id="IPR000595">
    <property type="entry name" value="cNMP-bd_dom"/>
</dbReference>
<reference evidence="3 4" key="1">
    <citation type="journal article" date="2023" name="Commun. Biol.">
        <title>Reorganization of the ancestral sex-determining regions during the evolution of trioecy in Pleodorina starrii.</title>
        <authorList>
            <person name="Takahashi K."/>
            <person name="Suzuki S."/>
            <person name="Kawai-Toyooka H."/>
            <person name="Yamamoto K."/>
            <person name="Hamaji T."/>
            <person name="Ootsuki R."/>
            <person name="Yamaguchi H."/>
            <person name="Kawachi M."/>
            <person name="Higashiyama T."/>
            <person name="Nozaki H."/>
        </authorList>
    </citation>
    <scope>NUCLEOTIDE SEQUENCE [LARGE SCALE GENOMIC DNA]</scope>
    <source>
        <strain evidence="3 4">NIES-4479</strain>
    </source>
</reference>
<feature type="region of interest" description="Disordered" evidence="1">
    <location>
        <begin position="1717"/>
        <end position="1820"/>
    </location>
</feature>
<feature type="compositionally biased region" description="Low complexity" evidence="1">
    <location>
        <begin position="692"/>
        <end position="711"/>
    </location>
</feature>
<gene>
    <name evidence="3" type="primary">PLEST007116</name>
    <name evidence="3" type="ORF">PLESTB_000987100</name>
</gene>
<evidence type="ECO:0000259" key="2">
    <source>
        <dbReference type="PROSITE" id="PS50042"/>
    </source>
</evidence>
<feature type="compositionally biased region" description="Pro residues" evidence="1">
    <location>
        <begin position="854"/>
        <end position="877"/>
    </location>
</feature>
<feature type="region of interest" description="Disordered" evidence="1">
    <location>
        <begin position="827"/>
        <end position="900"/>
    </location>
</feature>
<dbReference type="PANTHER" id="PTHR23011:SF28">
    <property type="entry name" value="CYCLIC NUCLEOTIDE-BINDING DOMAIN CONTAINING PROTEIN"/>
    <property type="match status" value="1"/>
</dbReference>
<evidence type="ECO:0000313" key="4">
    <source>
        <dbReference type="Proteomes" id="UP001165080"/>
    </source>
</evidence>
<feature type="compositionally biased region" description="Low complexity" evidence="1">
    <location>
        <begin position="226"/>
        <end position="237"/>
    </location>
</feature>